<feature type="compositionally biased region" description="Low complexity" evidence="1">
    <location>
        <begin position="37"/>
        <end position="46"/>
    </location>
</feature>
<gene>
    <name evidence="2" type="ORF">Tci_898914</name>
</gene>
<reference evidence="2" key="1">
    <citation type="journal article" date="2019" name="Sci. Rep.">
        <title>Draft genome of Tanacetum cinerariifolium, the natural source of mosquito coil.</title>
        <authorList>
            <person name="Yamashiro T."/>
            <person name="Shiraishi A."/>
            <person name="Satake H."/>
            <person name="Nakayama K."/>
        </authorList>
    </citation>
    <scope>NUCLEOTIDE SEQUENCE</scope>
</reference>
<dbReference type="AlphaFoldDB" id="A0A699UVT0"/>
<sequence length="118" mass="13126">VLFPVWSSGSTNPQNTNRDAAFDKKEPEFEGRKPESEVNVSPNSSVQSKKHDDKTKTEAKGKSPVESLTGYRNLKLEDITYSDDEDDVGVEANFNNLITSITVNPVPTTRVHNDHHVT</sequence>
<evidence type="ECO:0000313" key="2">
    <source>
        <dbReference type="EMBL" id="GFD26945.1"/>
    </source>
</evidence>
<feature type="compositionally biased region" description="Polar residues" evidence="1">
    <location>
        <begin position="7"/>
        <end position="18"/>
    </location>
</feature>
<name>A0A699UVT0_TANCI</name>
<feature type="compositionally biased region" description="Basic and acidic residues" evidence="1">
    <location>
        <begin position="49"/>
        <end position="63"/>
    </location>
</feature>
<comment type="caution">
    <text evidence="2">The sequence shown here is derived from an EMBL/GenBank/DDBJ whole genome shotgun (WGS) entry which is preliminary data.</text>
</comment>
<protein>
    <submittedName>
        <fullName evidence="2">Uncharacterized protein</fullName>
    </submittedName>
</protein>
<evidence type="ECO:0000256" key="1">
    <source>
        <dbReference type="SAM" id="MobiDB-lite"/>
    </source>
</evidence>
<feature type="compositionally biased region" description="Basic and acidic residues" evidence="1">
    <location>
        <begin position="20"/>
        <end position="36"/>
    </location>
</feature>
<feature type="non-terminal residue" evidence="2">
    <location>
        <position position="1"/>
    </location>
</feature>
<feature type="region of interest" description="Disordered" evidence="1">
    <location>
        <begin position="1"/>
        <end position="66"/>
    </location>
</feature>
<organism evidence="2">
    <name type="scientific">Tanacetum cinerariifolium</name>
    <name type="common">Dalmatian daisy</name>
    <name type="synonym">Chrysanthemum cinerariifolium</name>
    <dbReference type="NCBI Taxonomy" id="118510"/>
    <lineage>
        <taxon>Eukaryota</taxon>
        <taxon>Viridiplantae</taxon>
        <taxon>Streptophyta</taxon>
        <taxon>Embryophyta</taxon>
        <taxon>Tracheophyta</taxon>
        <taxon>Spermatophyta</taxon>
        <taxon>Magnoliopsida</taxon>
        <taxon>eudicotyledons</taxon>
        <taxon>Gunneridae</taxon>
        <taxon>Pentapetalae</taxon>
        <taxon>asterids</taxon>
        <taxon>campanulids</taxon>
        <taxon>Asterales</taxon>
        <taxon>Asteraceae</taxon>
        <taxon>Asteroideae</taxon>
        <taxon>Anthemideae</taxon>
        <taxon>Anthemidinae</taxon>
        <taxon>Tanacetum</taxon>
    </lineage>
</organism>
<accession>A0A699UVT0</accession>
<dbReference type="EMBL" id="BKCJ011372938">
    <property type="protein sequence ID" value="GFD26945.1"/>
    <property type="molecule type" value="Genomic_DNA"/>
</dbReference>
<proteinExistence type="predicted"/>